<dbReference type="Proteomes" id="UP000424527">
    <property type="component" value="Unassembled WGS sequence"/>
</dbReference>
<feature type="chain" id="PRO_5026024333" evidence="2">
    <location>
        <begin position="31"/>
        <end position="197"/>
    </location>
</feature>
<reference evidence="3 4" key="1">
    <citation type="submission" date="2019-07" db="EMBL/GenBank/DDBJ databases">
        <title>Chromosome genome assembly for large yellow croaker.</title>
        <authorList>
            <person name="Xiao S."/>
        </authorList>
    </citation>
    <scope>NUCLEOTIDE SEQUENCE [LARGE SCALE GENOMIC DNA]</scope>
    <source>
        <strain evidence="3">JMULYC20181020</strain>
        <tissue evidence="3">Muscle</tissue>
    </source>
</reference>
<protein>
    <submittedName>
        <fullName evidence="3">Uncharacterized protein</fullName>
    </submittedName>
</protein>
<dbReference type="EMBL" id="REGW02000006">
    <property type="protein sequence ID" value="KAE8294819.1"/>
    <property type="molecule type" value="Genomic_DNA"/>
</dbReference>
<evidence type="ECO:0000256" key="2">
    <source>
        <dbReference type="SAM" id="SignalP"/>
    </source>
</evidence>
<feature type="compositionally biased region" description="Pro residues" evidence="1">
    <location>
        <begin position="66"/>
        <end position="77"/>
    </location>
</feature>
<evidence type="ECO:0000256" key="1">
    <source>
        <dbReference type="SAM" id="MobiDB-lite"/>
    </source>
</evidence>
<name>A0A6G0ITH4_LARCR</name>
<feature type="region of interest" description="Disordered" evidence="1">
    <location>
        <begin position="54"/>
        <end position="93"/>
    </location>
</feature>
<evidence type="ECO:0000313" key="3">
    <source>
        <dbReference type="EMBL" id="KAE8294819.1"/>
    </source>
</evidence>
<comment type="caution">
    <text evidence="3">The sequence shown here is derived from an EMBL/GenBank/DDBJ whole genome shotgun (WGS) entry which is preliminary data.</text>
</comment>
<dbReference type="PANTHER" id="PTHR24637">
    <property type="entry name" value="COLLAGEN"/>
    <property type="match status" value="1"/>
</dbReference>
<accession>A0A6G0ITH4</accession>
<organism evidence="3 4">
    <name type="scientific">Larimichthys crocea</name>
    <name type="common">Large yellow croaker</name>
    <name type="synonym">Pseudosciaena crocea</name>
    <dbReference type="NCBI Taxonomy" id="215358"/>
    <lineage>
        <taxon>Eukaryota</taxon>
        <taxon>Metazoa</taxon>
        <taxon>Chordata</taxon>
        <taxon>Craniata</taxon>
        <taxon>Vertebrata</taxon>
        <taxon>Euteleostomi</taxon>
        <taxon>Actinopterygii</taxon>
        <taxon>Neopterygii</taxon>
        <taxon>Teleostei</taxon>
        <taxon>Neoteleostei</taxon>
        <taxon>Acanthomorphata</taxon>
        <taxon>Eupercaria</taxon>
        <taxon>Sciaenidae</taxon>
        <taxon>Larimichthys</taxon>
    </lineage>
</organism>
<feature type="signal peptide" evidence="2">
    <location>
        <begin position="1"/>
        <end position="30"/>
    </location>
</feature>
<dbReference type="AlphaFoldDB" id="A0A6G0ITH4"/>
<evidence type="ECO:0000313" key="4">
    <source>
        <dbReference type="Proteomes" id="UP000424527"/>
    </source>
</evidence>
<sequence>MLLTSCSAPCSYTWLWCLLMILAAPPAALGGDHTEPCAGRDCSTCQCFPAKGARGSPGPLGRQGPDGPPGFPGPQGPPGEKGWRGGEGPTGVAGLKGGSGSIGVPGFLGLDGVPGHPGPAGVLVFQVWTDVTEPKETEANQDILENTVAMENWSDIKINEELTVQRRVPTAGNFHRNLWRNSAVPLWFSFSSAVALL</sequence>
<dbReference type="PANTHER" id="PTHR24637:SF421">
    <property type="entry name" value="CUTICLE COLLAGEN DPY-2"/>
    <property type="match status" value="1"/>
</dbReference>
<keyword evidence="2" id="KW-0732">Signal</keyword>
<keyword evidence="4" id="KW-1185">Reference proteome</keyword>
<proteinExistence type="predicted"/>
<gene>
    <name evidence="3" type="ORF">D5F01_LYC05736</name>
</gene>